<accession>A0A5N6MD03</accession>
<name>A0A5N6MD03_9ASTR</name>
<comment type="caution">
    <text evidence="2">The sequence shown here is derived from an EMBL/GenBank/DDBJ whole genome shotgun (WGS) entry which is preliminary data.</text>
</comment>
<evidence type="ECO:0000256" key="1">
    <source>
        <dbReference type="SAM" id="MobiDB-lite"/>
    </source>
</evidence>
<evidence type="ECO:0000313" key="2">
    <source>
        <dbReference type="EMBL" id="KAD3338430.1"/>
    </source>
</evidence>
<dbReference type="AlphaFoldDB" id="A0A5N6MD03"/>
<keyword evidence="3" id="KW-1185">Reference proteome</keyword>
<protein>
    <submittedName>
        <fullName evidence="2">Uncharacterized protein</fullName>
    </submittedName>
</protein>
<proteinExistence type="predicted"/>
<dbReference type="Proteomes" id="UP000326396">
    <property type="component" value="Linkage Group LG6"/>
</dbReference>
<sequence>MLDGSKGITEPIRLGTTCSTDHGITATAPPLDGITKPMLDDTTGATDGHITAGEDEDEKWLRVNTYTQSIKSISDEVEDEVEANRLILMP</sequence>
<dbReference type="EMBL" id="SZYD01000016">
    <property type="protein sequence ID" value="KAD3338430.1"/>
    <property type="molecule type" value="Genomic_DNA"/>
</dbReference>
<evidence type="ECO:0000313" key="3">
    <source>
        <dbReference type="Proteomes" id="UP000326396"/>
    </source>
</evidence>
<reference evidence="2 3" key="1">
    <citation type="submission" date="2019-05" db="EMBL/GenBank/DDBJ databases">
        <title>Mikania micrantha, genome provides insights into the molecular mechanism of rapid growth.</title>
        <authorList>
            <person name="Liu B."/>
        </authorList>
    </citation>
    <scope>NUCLEOTIDE SEQUENCE [LARGE SCALE GENOMIC DNA]</scope>
    <source>
        <strain evidence="2">NLD-2019</strain>
        <tissue evidence="2">Leaf</tissue>
    </source>
</reference>
<organism evidence="2 3">
    <name type="scientific">Mikania micrantha</name>
    <name type="common">bitter vine</name>
    <dbReference type="NCBI Taxonomy" id="192012"/>
    <lineage>
        <taxon>Eukaryota</taxon>
        <taxon>Viridiplantae</taxon>
        <taxon>Streptophyta</taxon>
        <taxon>Embryophyta</taxon>
        <taxon>Tracheophyta</taxon>
        <taxon>Spermatophyta</taxon>
        <taxon>Magnoliopsida</taxon>
        <taxon>eudicotyledons</taxon>
        <taxon>Gunneridae</taxon>
        <taxon>Pentapetalae</taxon>
        <taxon>asterids</taxon>
        <taxon>campanulids</taxon>
        <taxon>Asterales</taxon>
        <taxon>Asteraceae</taxon>
        <taxon>Asteroideae</taxon>
        <taxon>Heliantheae alliance</taxon>
        <taxon>Eupatorieae</taxon>
        <taxon>Mikania</taxon>
    </lineage>
</organism>
<feature type="region of interest" description="Disordered" evidence="1">
    <location>
        <begin position="20"/>
        <end position="53"/>
    </location>
</feature>
<gene>
    <name evidence="2" type="ORF">E3N88_33951</name>
</gene>